<organism evidence="1 2">
    <name type="scientific">Nezara viridula</name>
    <name type="common">Southern green stink bug</name>
    <name type="synonym">Cimex viridulus</name>
    <dbReference type="NCBI Taxonomy" id="85310"/>
    <lineage>
        <taxon>Eukaryota</taxon>
        <taxon>Metazoa</taxon>
        <taxon>Ecdysozoa</taxon>
        <taxon>Arthropoda</taxon>
        <taxon>Hexapoda</taxon>
        <taxon>Insecta</taxon>
        <taxon>Pterygota</taxon>
        <taxon>Neoptera</taxon>
        <taxon>Paraneoptera</taxon>
        <taxon>Hemiptera</taxon>
        <taxon>Heteroptera</taxon>
        <taxon>Panheteroptera</taxon>
        <taxon>Pentatomomorpha</taxon>
        <taxon>Pentatomoidea</taxon>
        <taxon>Pentatomidae</taxon>
        <taxon>Pentatominae</taxon>
        <taxon>Nezara</taxon>
    </lineage>
</organism>
<dbReference type="EMBL" id="OV725077">
    <property type="protein sequence ID" value="CAH1389313.1"/>
    <property type="molecule type" value="Genomic_DNA"/>
</dbReference>
<dbReference type="AlphaFoldDB" id="A0A9P0E392"/>
<proteinExistence type="predicted"/>
<keyword evidence="2" id="KW-1185">Reference proteome</keyword>
<name>A0A9P0E392_NEZVI</name>
<accession>A0A9P0E392</accession>
<evidence type="ECO:0000313" key="2">
    <source>
        <dbReference type="Proteomes" id="UP001152798"/>
    </source>
</evidence>
<evidence type="ECO:0000313" key="1">
    <source>
        <dbReference type="EMBL" id="CAH1389313.1"/>
    </source>
</evidence>
<reference evidence="1" key="1">
    <citation type="submission" date="2022-01" db="EMBL/GenBank/DDBJ databases">
        <authorList>
            <person name="King R."/>
        </authorList>
    </citation>
    <scope>NUCLEOTIDE SEQUENCE</scope>
</reference>
<dbReference type="Proteomes" id="UP001152798">
    <property type="component" value="Chromosome 1"/>
</dbReference>
<protein>
    <submittedName>
        <fullName evidence="1">Uncharacterized protein</fullName>
    </submittedName>
</protein>
<gene>
    <name evidence="1" type="ORF">NEZAVI_LOCUS738</name>
</gene>
<sequence length="35" mass="4044">MSFETKERTRNLNIASDFCSFTLKVDFVNENQDGS</sequence>